<evidence type="ECO:0000313" key="2">
    <source>
        <dbReference type="Proteomes" id="UP000827976"/>
    </source>
</evidence>
<sequence>MFMKFILCPCSKLLTRRDTCDKIPSILTTTSSNLREEYANAFRTESYLDFWSRVLDISSIPHSPSSSSAARLPSYRLFVDTLLDPDQSTATLIISHAHKLHHHDDHHLLLSDFFSETSNASLLCSLLLKEIESIRINYNHLKTTLNTSSITIDNYHLFEFSKTLSPRPHFISVQEAISNLLNKLEKSRKKAATKLKLINRIKKALGLIFIAVTASASVIGVFIALHALLALIALPSFSPVSSRWLRRALAQLDAATKGAYILNRDLDTVGRLVDRVQDELENVLALLRLCLEMAGDRRRRVTAEVVRQLKKSDVSFKQKLDELEEHLYLCFMTINKARNLVIKEVVRSNGREKRKG</sequence>
<protein>
    <submittedName>
        <fullName evidence="1">Calponin homology domain-containing protein</fullName>
    </submittedName>
</protein>
<gene>
    <name evidence="1" type="ORF">IHE45_14G019200</name>
</gene>
<proteinExistence type="predicted"/>
<reference evidence="2" key="1">
    <citation type="journal article" date="2022" name="Nat. Commun.">
        <title>Chromosome evolution and the genetic basis of agronomically important traits in greater yam.</title>
        <authorList>
            <person name="Bredeson J.V."/>
            <person name="Lyons J.B."/>
            <person name="Oniyinde I.O."/>
            <person name="Okereke N.R."/>
            <person name="Kolade O."/>
            <person name="Nnabue I."/>
            <person name="Nwadili C.O."/>
            <person name="Hribova E."/>
            <person name="Parker M."/>
            <person name="Nwogha J."/>
            <person name="Shu S."/>
            <person name="Carlson J."/>
            <person name="Kariba R."/>
            <person name="Muthemba S."/>
            <person name="Knop K."/>
            <person name="Barton G.J."/>
            <person name="Sherwood A.V."/>
            <person name="Lopez-Montes A."/>
            <person name="Asiedu R."/>
            <person name="Jamnadass R."/>
            <person name="Muchugi A."/>
            <person name="Goodstein D."/>
            <person name="Egesi C.N."/>
            <person name="Featherston J."/>
            <person name="Asfaw A."/>
            <person name="Simpson G.G."/>
            <person name="Dolezel J."/>
            <person name="Hendre P.S."/>
            <person name="Van Deynze A."/>
            <person name="Kumar P.L."/>
            <person name="Obidiegwu J.E."/>
            <person name="Bhattacharjee R."/>
            <person name="Rokhsar D.S."/>
        </authorList>
    </citation>
    <scope>NUCLEOTIDE SEQUENCE [LARGE SCALE GENOMIC DNA]</scope>
    <source>
        <strain evidence="2">cv. TDa95/00328</strain>
    </source>
</reference>
<keyword evidence="2" id="KW-1185">Reference proteome</keyword>
<evidence type="ECO:0000313" key="1">
    <source>
        <dbReference type="EMBL" id="KAH7662917.1"/>
    </source>
</evidence>
<name>A0ACB7UQA9_DIOAL</name>
<dbReference type="EMBL" id="CM037024">
    <property type="protein sequence ID" value="KAH7662917.1"/>
    <property type="molecule type" value="Genomic_DNA"/>
</dbReference>
<accession>A0ACB7UQA9</accession>
<organism evidence="1 2">
    <name type="scientific">Dioscorea alata</name>
    <name type="common">Purple yam</name>
    <dbReference type="NCBI Taxonomy" id="55571"/>
    <lineage>
        <taxon>Eukaryota</taxon>
        <taxon>Viridiplantae</taxon>
        <taxon>Streptophyta</taxon>
        <taxon>Embryophyta</taxon>
        <taxon>Tracheophyta</taxon>
        <taxon>Spermatophyta</taxon>
        <taxon>Magnoliopsida</taxon>
        <taxon>Liliopsida</taxon>
        <taxon>Dioscoreales</taxon>
        <taxon>Dioscoreaceae</taxon>
        <taxon>Dioscorea</taxon>
    </lineage>
</organism>
<comment type="caution">
    <text evidence="1">The sequence shown here is derived from an EMBL/GenBank/DDBJ whole genome shotgun (WGS) entry which is preliminary data.</text>
</comment>
<dbReference type="Proteomes" id="UP000827976">
    <property type="component" value="Chromosome 14"/>
</dbReference>